<dbReference type="SUPFAM" id="SSF103473">
    <property type="entry name" value="MFS general substrate transporter"/>
    <property type="match status" value="1"/>
</dbReference>
<feature type="transmembrane region" description="Helical" evidence="6">
    <location>
        <begin position="351"/>
        <end position="377"/>
    </location>
</feature>
<feature type="transmembrane region" description="Helical" evidence="6">
    <location>
        <begin position="255"/>
        <end position="275"/>
    </location>
</feature>
<dbReference type="Proteomes" id="UP001152798">
    <property type="component" value="Chromosome 3"/>
</dbReference>
<organism evidence="8 9">
    <name type="scientific">Nezara viridula</name>
    <name type="common">Southern green stink bug</name>
    <name type="synonym">Cimex viridulus</name>
    <dbReference type="NCBI Taxonomy" id="85310"/>
    <lineage>
        <taxon>Eukaryota</taxon>
        <taxon>Metazoa</taxon>
        <taxon>Ecdysozoa</taxon>
        <taxon>Arthropoda</taxon>
        <taxon>Hexapoda</taxon>
        <taxon>Insecta</taxon>
        <taxon>Pterygota</taxon>
        <taxon>Neoptera</taxon>
        <taxon>Paraneoptera</taxon>
        <taxon>Hemiptera</taxon>
        <taxon>Heteroptera</taxon>
        <taxon>Panheteroptera</taxon>
        <taxon>Pentatomomorpha</taxon>
        <taxon>Pentatomoidea</taxon>
        <taxon>Pentatomidae</taxon>
        <taxon>Pentatominae</taxon>
        <taxon>Nezara</taxon>
    </lineage>
</organism>
<dbReference type="InterPro" id="IPR036259">
    <property type="entry name" value="MFS_trans_sf"/>
</dbReference>
<evidence type="ECO:0000256" key="3">
    <source>
        <dbReference type="ARBA" id="ARBA00022692"/>
    </source>
</evidence>
<keyword evidence="9" id="KW-1185">Reference proteome</keyword>
<keyword evidence="4 6" id="KW-1133">Transmembrane helix</keyword>
<evidence type="ECO:0000256" key="6">
    <source>
        <dbReference type="SAM" id="Phobius"/>
    </source>
</evidence>
<keyword evidence="2" id="KW-0813">Transport</keyword>
<evidence type="ECO:0000313" key="8">
    <source>
        <dbReference type="EMBL" id="CAH1395804.1"/>
    </source>
</evidence>
<dbReference type="PROSITE" id="PS50850">
    <property type="entry name" value="MFS"/>
    <property type="match status" value="1"/>
</dbReference>
<dbReference type="GO" id="GO:0016020">
    <property type="term" value="C:membrane"/>
    <property type="evidence" value="ECO:0007669"/>
    <property type="project" value="UniProtKB-SubCell"/>
</dbReference>
<feature type="transmembrane region" description="Helical" evidence="6">
    <location>
        <begin position="88"/>
        <end position="108"/>
    </location>
</feature>
<dbReference type="AlphaFoldDB" id="A0A9P0H5I6"/>
<feature type="transmembrane region" description="Helical" evidence="6">
    <location>
        <begin position="421"/>
        <end position="445"/>
    </location>
</feature>
<feature type="transmembrane region" description="Helical" evidence="6">
    <location>
        <begin position="322"/>
        <end position="339"/>
    </location>
</feature>
<accession>A0A9P0H5I6</accession>
<dbReference type="InterPro" id="IPR020846">
    <property type="entry name" value="MFS_dom"/>
</dbReference>
<dbReference type="Pfam" id="PF07690">
    <property type="entry name" value="MFS_1"/>
    <property type="match status" value="2"/>
</dbReference>
<feature type="transmembrane region" description="Helical" evidence="6">
    <location>
        <begin position="52"/>
        <end position="76"/>
    </location>
</feature>
<evidence type="ECO:0000256" key="5">
    <source>
        <dbReference type="ARBA" id="ARBA00023136"/>
    </source>
</evidence>
<evidence type="ECO:0000313" key="9">
    <source>
        <dbReference type="Proteomes" id="UP001152798"/>
    </source>
</evidence>
<protein>
    <recommendedName>
        <fullName evidence="7">Major facilitator superfamily (MFS) profile domain-containing protein</fullName>
    </recommendedName>
</protein>
<dbReference type="PANTHER" id="PTHR23506:SF28">
    <property type="entry name" value="MFS-TYPE TRANSPORTER SLC18B1-LIKE PROTEIN"/>
    <property type="match status" value="1"/>
</dbReference>
<keyword evidence="5 6" id="KW-0472">Membrane</keyword>
<feature type="transmembrane region" description="Helical" evidence="6">
    <location>
        <begin position="120"/>
        <end position="141"/>
    </location>
</feature>
<feature type="transmembrane region" description="Helical" evidence="6">
    <location>
        <begin position="186"/>
        <end position="208"/>
    </location>
</feature>
<dbReference type="GO" id="GO:0022857">
    <property type="term" value="F:transmembrane transporter activity"/>
    <property type="evidence" value="ECO:0007669"/>
    <property type="project" value="InterPro"/>
</dbReference>
<dbReference type="Gene3D" id="1.20.1250.20">
    <property type="entry name" value="MFS general substrate transporter like domains"/>
    <property type="match status" value="2"/>
</dbReference>
<evidence type="ECO:0000256" key="2">
    <source>
        <dbReference type="ARBA" id="ARBA00022448"/>
    </source>
</evidence>
<sequence>MRSKSESYSVFVQNSLTEQCANGELFRSRDRLLRTQRHPKPSVLCKFTKEQIFVLFTLSLAEFISFCSMSVMAPFFPKEAALKGMSTSVSGFVFSFYALVVFATAPVFGKILPSVGSKFLFMSGMFLAGGCNILFGLLPYIHNYTVFTIFCFLIRTLEAVGASAYSTASFVFVVEIFPDNISAVLGILETAMGLGMSAGPAIGGMLYAVGGFGLPFYSLGFLMILLIPTNWNMIPSINGSSKGTHHASFGKLFKIPAVSIIGSIIVVASNTWSFLDPTLEPHLSRLNLSSYHIGLIFLLFAALYGIFSPLWGWAADKLDNHWSMMVIGLLLSAVGLLMLGPSPLLEMETSLLMDILGLCIIGISVALTLMPTFKAILKCAEENGLRRELTTYSIVAGVWSCMYSLGDMTGPALGGVLSEYFGFPVCTTVMAILSIATALVATIFFTSRCSHPAEDYEDEETQMPLFRDSKGEQYGGITETY</sequence>
<dbReference type="InterPro" id="IPR050930">
    <property type="entry name" value="MFS_Vesicular_Transporter"/>
</dbReference>
<feature type="transmembrane region" description="Helical" evidence="6">
    <location>
        <begin position="295"/>
        <end position="315"/>
    </location>
</feature>
<dbReference type="OrthoDB" id="446368at2759"/>
<reference evidence="8" key="1">
    <citation type="submission" date="2022-01" db="EMBL/GenBank/DDBJ databases">
        <authorList>
            <person name="King R."/>
        </authorList>
    </citation>
    <scope>NUCLEOTIDE SEQUENCE</scope>
</reference>
<feature type="transmembrane region" description="Helical" evidence="6">
    <location>
        <begin position="389"/>
        <end position="406"/>
    </location>
</feature>
<gene>
    <name evidence="8" type="ORF">NEZAVI_LOCUS6009</name>
</gene>
<evidence type="ECO:0000256" key="1">
    <source>
        <dbReference type="ARBA" id="ARBA00004141"/>
    </source>
</evidence>
<feature type="transmembrane region" description="Helical" evidence="6">
    <location>
        <begin position="147"/>
        <end position="174"/>
    </location>
</feature>
<feature type="transmembrane region" description="Helical" evidence="6">
    <location>
        <begin position="214"/>
        <end position="234"/>
    </location>
</feature>
<evidence type="ECO:0000259" key="7">
    <source>
        <dbReference type="PROSITE" id="PS50850"/>
    </source>
</evidence>
<feature type="domain" description="Major facilitator superfamily (MFS) profile" evidence="7">
    <location>
        <begin position="54"/>
        <end position="449"/>
    </location>
</feature>
<comment type="subcellular location">
    <subcellularLocation>
        <location evidence="1">Membrane</location>
        <topology evidence="1">Multi-pass membrane protein</topology>
    </subcellularLocation>
</comment>
<keyword evidence="3 6" id="KW-0812">Transmembrane</keyword>
<evidence type="ECO:0000256" key="4">
    <source>
        <dbReference type="ARBA" id="ARBA00022989"/>
    </source>
</evidence>
<proteinExistence type="predicted"/>
<dbReference type="EMBL" id="OV725079">
    <property type="protein sequence ID" value="CAH1395804.1"/>
    <property type="molecule type" value="Genomic_DNA"/>
</dbReference>
<dbReference type="PANTHER" id="PTHR23506">
    <property type="entry name" value="GH10249P"/>
    <property type="match status" value="1"/>
</dbReference>
<name>A0A9P0H5I6_NEZVI</name>
<dbReference type="InterPro" id="IPR011701">
    <property type="entry name" value="MFS"/>
</dbReference>